<evidence type="ECO:0000313" key="2">
    <source>
        <dbReference type="EMBL" id="ETO34719.1"/>
    </source>
</evidence>
<dbReference type="EMBL" id="ASPP01002332">
    <property type="protein sequence ID" value="ETO34719.1"/>
    <property type="molecule type" value="Genomic_DNA"/>
</dbReference>
<feature type="transmembrane region" description="Helical" evidence="1">
    <location>
        <begin position="9"/>
        <end position="31"/>
    </location>
</feature>
<keyword evidence="1" id="KW-1133">Transmembrane helix</keyword>
<name>X6P9H5_RETFI</name>
<dbReference type="Proteomes" id="UP000023152">
    <property type="component" value="Unassembled WGS sequence"/>
</dbReference>
<organism evidence="2 3">
    <name type="scientific">Reticulomyxa filosa</name>
    <dbReference type="NCBI Taxonomy" id="46433"/>
    <lineage>
        <taxon>Eukaryota</taxon>
        <taxon>Sar</taxon>
        <taxon>Rhizaria</taxon>
        <taxon>Retaria</taxon>
        <taxon>Foraminifera</taxon>
        <taxon>Monothalamids</taxon>
        <taxon>Reticulomyxidae</taxon>
        <taxon>Reticulomyxa</taxon>
    </lineage>
</organism>
<protein>
    <submittedName>
        <fullName evidence="2">Uncharacterized protein</fullName>
    </submittedName>
</protein>
<proteinExistence type="predicted"/>
<keyword evidence="3" id="KW-1185">Reference proteome</keyword>
<evidence type="ECO:0000313" key="3">
    <source>
        <dbReference type="Proteomes" id="UP000023152"/>
    </source>
</evidence>
<gene>
    <name evidence="2" type="ORF">RFI_02365</name>
</gene>
<sequence length="565" mass="66533">MTVKYVQSILLRYSTLFCSILTLSWAFLLLITRHVGVIESQRDGGLHWFAFTNSLPMKLESSPKPSKSEKAVTEDQMETNISGDLQQNERFTAHNKKKENWTRKKSGDKMTHTTVNKQTALVVPYTNNSKKIKVWELMQQFARQKRLSAIIDFDIYAFGWNLSWERYRIAAINDESGDSFLWTNSDMSDLSSEDQYVPSNQYQDDSKELWKPLFPEEFSSPWKIRKTFDNILTPEVDEKRKTLLKHFLHFRDTNMNVFLKNVKTCLKTPSLFQRCIFDKQTCVEGILRNENWNPCICLHFDLFGVKDDHDIDIYVDRDSLSKIYSIPLKHPDWAIFASDLARFGQDDNPYRPFPVERSSLPQSKLKAQKDTPLQWSDITTIILSKYRDKTPLLIVNDLNDLPMFERTHWNCDAKTEKWYNGPCDISFILARYFMPEYGGGHTIQNLDLMNYIDVYTYFSDFESSPSQFFFFLKYHNSTYELRDKDLVTFCGPNEKEIRNYTYFTRKEYIFCNSAANQVAQAFDFDVLKCNLANISVQCPSNWYDILTFWYGEDFIMPPLDKFLDF</sequence>
<reference evidence="2 3" key="1">
    <citation type="journal article" date="2013" name="Curr. Biol.">
        <title>The Genome of the Foraminiferan Reticulomyxa filosa.</title>
        <authorList>
            <person name="Glockner G."/>
            <person name="Hulsmann N."/>
            <person name="Schleicher M."/>
            <person name="Noegel A.A."/>
            <person name="Eichinger L."/>
            <person name="Gallinger C."/>
            <person name="Pawlowski J."/>
            <person name="Sierra R."/>
            <person name="Euteneuer U."/>
            <person name="Pillet L."/>
            <person name="Moustafa A."/>
            <person name="Platzer M."/>
            <person name="Groth M."/>
            <person name="Szafranski K."/>
            <person name="Schliwa M."/>
        </authorList>
    </citation>
    <scope>NUCLEOTIDE SEQUENCE [LARGE SCALE GENOMIC DNA]</scope>
</reference>
<comment type="caution">
    <text evidence="2">The sequence shown here is derived from an EMBL/GenBank/DDBJ whole genome shotgun (WGS) entry which is preliminary data.</text>
</comment>
<accession>X6P9H5</accession>
<evidence type="ECO:0000256" key="1">
    <source>
        <dbReference type="SAM" id="Phobius"/>
    </source>
</evidence>
<keyword evidence="1" id="KW-0472">Membrane</keyword>
<keyword evidence="1" id="KW-0812">Transmembrane</keyword>
<dbReference type="AlphaFoldDB" id="X6P9H5"/>